<name>A0AAD7N7M1_9AGAR</name>
<accession>A0AAD7N7M1</accession>
<comment type="caution">
    <text evidence="2">The sequence shown here is derived from an EMBL/GenBank/DDBJ whole genome shotgun (WGS) entry which is preliminary data.</text>
</comment>
<feature type="region of interest" description="Disordered" evidence="1">
    <location>
        <begin position="1"/>
        <end position="20"/>
    </location>
</feature>
<gene>
    <name evidence="2" type="ORF">DFH07DRAFT_775582</name>
</gene>
<evidence type="ECO:0000313" key="2">
    <source>
        <dbReference type="EMBL" id="KAJ7748761.1"/>
    </source>
</evidence>
<protein>
    <submittedName>
        <fullName evidence="2">Uncharacterized protein</fullName>
    </submittedName>
</protein>
<dbReference type="EMBL" id="JARJLG010000088">
    <property type="protein sequence ID" value="KAJ7748761.1"/>
    <property type="molecule type" value="Genomic_DNA"/>
</dbReference>
<evidence type="ECO:0000256" key="1">
    <source>
        <dbReference type="SAM" id="MobiDB-lite"/>
    </source>
</evidence>
<dbReference type="AlphaFoldDB" id="A0AAD7N7M1"/>
<dbReference type="Proteomes" id="UP001215280">
    <property type="component" value="Unassembled WGS sequence"/>
</dbReference>
<proteinExistence type="predicted"/>
<organism evidence="2 3">
    <name type="scientific">Mycena maculata</name>
    <dbReference type="NCBI Taxonomy" id="230809"/>
    <lineage>
        <taxon>Eukaryota</taxon>
        <taxon>Fungi</taxon>
        <taxon>Dikarya</taxon>
        <taxon>Basidiomycota</taxon>
        <taxon>Agaricomycotina</taxon>
        <taxon>Agaricomycetes</taxon>
        <taxon>Agaricomycetidae</taxon>
        <taxon>Agaricales</taxon>
        <taxon>Marasmiineae</taxon>
        <taxon>Mycenaceae</taxon>
        <taxon>Mycena</taxon>
    </lineage>
</organism>
<reference evidence="2" key="1">
    <citation type="submission" date="2023-03" db="EMBL/GenBank/DDBJ databases">
        <title>Massive genome expansion in bonnet fungi (Mycena s.s.) driven by repeated elements and novel gene families across ecological guilds.</title>
        <authorList>
            <consortium name="Lawrence Berkeley National Laboratory"/>
            <person name="Harder C.B."/>
            <person name="Miyauchi S."/>
            <person name="Viragh M."/>
            <person name="Kuo A."/>
            <person name="Thoen E."/>
            <person name="Andreopoulos B."/>
            <person name="Lu D."/>
            <person name="Skrede I."/>
            <person name="Drula E."/>
            <person name="Henrissat B."/>
            <person name="Morin E."/>
            <person name="Kohler A."/>
            <person name="Barry K."/>
            <person name="LaButti K."/>
            <person name="Morin E."/>
            <person name="Salamov A."/>
            <person name="Lipzen A."/>
            <person name="Mereny Z."/>
            <person name="Hegedus B."/>
            <person name="Baldrian P."/>
            <person name="Stursova M."/>
            <person name="Weitz H."/>
            <person name="Taylor A."/>
            <person name="Grigoriev I.V."/>
            <person name="Nagy L.G."/>
            <person name="Martin F."/>
            <person name="Kauserud H."/>
        </authorList>
    </citation>
    <scope>NUCLEOTIDE SEQUENCE</scope>
    <source>
        <strain evidence="2">CBHHK188m</strain>
    </source>
</reference>
<sequence length="161" mass="17516">MGMPSYRMKHGQRLPSGVGATDWDSKLQEAKIKLRCREAENGILAVQSASLALSAVKKAQDLDYRGQAGTTCSQRNLQKVELMKAFEITMYNRARDALITLGHMAKDAFPAADPAGHVTEGDPSTSFQGGLETLRWDGVVLAEWGDDIKWGSGFATEEQGV</sequence>
<evidence type="ECO:0000313" key="3">
    <source>
        <dbReference type="Proteomes" id="UP001215280"/>
    </source>
</evidence>
<keyword evidence="3" id="KW-1185">Reference proteome</keyword>